<dbReference type="InterPro" id="IPR036390">
    <property type="entry name" value="WH_DNA-bd_sf"/>
</dbReference>
<accession>A0ABT2TYB9</accession>
<keyword evidence="3" id="KW-0804">Transcription</keyword>
<dbReference type="PROSITE" id="PS51000">
    <property type="entry name" value="HTH_DEOR_2"/>
    <property type="match status" value="1"/>
</dbReference>
<dbReference type="Pfam" id="PF00455">
    <property type="entry name" value="DeoRC"/>
    <property type="match status" value="1"/>
</dbReference>
<dbReference type="InterPro" id="IPR001034">
    <property type="entry name" value="DeoR_HTH"/>
</dbReference>
<dbReference type="Proteomes" id="UP001652409">
    <property type="component" value="Unassembled WGS sequence"/>
</dbReference>
<comment type="caution">
    <text evidence="5">The sequence shown here is derived from an EMBL/GenBank/DDBJ whole genome shotgun (WGS) entry which is preliminary data.</text>
</comment>
<proteinExistence type="predicted"/>
<dbReference type="InterPro" id="IPR037171">
    <property type="entry name" value="NagB/RpiA_transferase-like"/>
</dbReference>
<dbReference type="SUPFAM" id="SSF100950">
    <property type="entry name" value="NagB/RpiA/CoA transferase-like"/>
    <property type="match status" value="1"/>
</dbReference>
<dbReference type="PRINTS" id="PR00037">
    <property type="entry name" value="HTHLACR"/>
</dbReference>
<protein>
    <submittedName>
        <fullName evidence="5">DeoR/GlpR family DNA-binding transcription regulator</fullName>
    </submittedName>
</protein>
<dbReference type="PANTHER" id="PTHR30363">
    <property type="entry name" value="HTH-TYPE TRANSCRIPTIONAL REGULATOR SRLR-RELATED"/>
    <property type="match status" value="1"/>
</dbReference>
<keyword evidence="2 5" id="KW-0238">DNA-binding</keyword>
<dbReference type="InterPro" id="IPR014036">
    <property type="entry name" value="DeoR-like_C"/>
</dbReference>
<dbReference type="EMBL" id="JAOQJL010000036">
    <property type="protein sequence ID" value="MCU6766651.1"/>
    <property type="molecule type" value="Genomic_DNA"/>
</dbReference>
<evidence type="ECO:0000256" key="1">
    <source>
        <dbReference type="ARBA" id="ARBA00023015"/>
    </source>
</evidence>
<dbReference type="Gene3D" id="1.10.10.10">
    <property type="entry name" value="Winged helix-like DNA-binding domain superfamily/Winged helix DNA-binding domain"/>
    <property type="match status" value="1"/>
</dbReference>
<evidence type="ECO:0000313" key="6">
    <source>
        <dbReference type="Proteomes" id="UP001652409"/>
    </source>
</evidence>
<sequence>MNDNRKKNKERQAHIARLLEKNERINVNQLFEILQVSKETIRRDLKEMEEAGIIQRVHGGAVLSEASKGVKEYPLLTREIRNYSEKIRLCQKAAEYIEDGDTIFIDNSSTTLNLVSYIPQDYRVTIITNSIRLLVEASIADHPSLTFICLGGLLKSKNYSLTGVMAVEQIHNFRPNKAFVSCHGISMTDGITDGSIYEVDAKREMLKQAKKTFLLADSSKIGKTGVVVLSQFDFIDCLITDETVSEEYRHFIESQGTEIVTLQ</sequence>
<dbReference type="PANTHER" id="PTHR30363:SF44">
    <property type="entry name" value="AGA OPERON TRANSCRIPTIONAL REPRESSOR-RELATED"/>
    <property type="match status" value="1"/>
</dbReference>
<keyword evidence="6" id="KW-1185">Reference proteome</keyword>
<dbReference type="RefSeq" id="WP_158422462.1">
    <property type="nucleotide sequence ID" value="NZ_JAOQJL010000036.1"/>
</dbReference>
<dbReference type="PROSITE" id="PS00894">
    <property type="entry name" value="HTH_DEOR_1"/>
    <property type="match status" value="1"/>
</dbReference>
<organism evidence="5 6">
    <name type="scientific">Blautia ammoniilytica</name>
    <dbReference type="NCBI Taxonomy" id="2981782"/>
    <lineage>
        <taxon>Bacteria</taxon>
        <taxon>Bacillati</taxon>
        <taxon>Bacillota</taxon>
        <taxon>Clostridia</taxon>
        <taxon>Lachnospirales</taxon>
        <taxon>Lachnospiraceae</taxon>
        <taxon>Blautia</taxon>
    </lineage>
</organism>
<dbReference type="GO" id="GO:0003677">
    <property type="term" value="F:DNA binding"/>
    <property type="evidence" value="ECO:0007669"/>
    <property type="project" value="UniProtKB-KW"/>
</dbReference>
<evidence type="ECO:0000259" key="4">
    <source>
        <dbReference type="PROSITE" id="PS51000"/>
    </source>
</evidence>
<dbReference type="SMART" id="SM01134">
    <property type="entry name" value="DeoRC"/>
    <property type="match status" value="1"/>
</dbReference>
<name>A0ABT2TYB9_9FIRM</name>
<evidence type="ECO:0000313" key="5">
    <source>
        <dbReference type="EMBL" id="MCU6766651.1"/>
    </source>
</evidence>
<evidence type="ECO:0000256" key="3">
    <source>
        <dbReference type="ARBA" id="ARBA00023163"/>
    </source>
</evidence>
<keyword evidence="1" id="KW-0805">Transcription regulation</keyword>
<dbReference type="SMART" id="SM00420">
    <property type="entry name" value="HTH_DEOR"/>
    <property type="match status" value="1"/>
</dbReference>
<reference evidence="5 6" key="1">
    <citation type="journal article" date="2021" name="ISME Commun">
        <title>Automated analysis of genomic sequences facilitates high-throughput and comprehensive description of bacteria.</title>
        <authorList>
            <person name="Hitch T.C.A."/>
        </authorList>
    </citation>
    <scope>NUCLEOTIDE SEQUENCE [LARGE SCALE GENOMIC DNA]</scope>
    <source>
        <strain evidence="5 6">Sanger_23</strain>
    </source>
</reference>
<dbReference type="InterPro" id="IPR050313">
    <property type="entry name" value="Carb_Metab_HTH_regulators"/>
</dbReference>
<dbReference type="SUPFAM" id="SSF46785">
    <property type="entry name" value="Winged helix' DNA-binding domain"/>
    <property type="match status" value="1"/>
</dbReference>
<evidence type="ECO:0000256" key="2">
    <source>
        <dbReference type="ARBA" id="ARBA00023125"/>
    </source>
</evidence>
<dbReference type="InterPro" id="IPR018356">
    <property type="entry name" value="Tscrpt_reg_HTH_DeoR_CS"/>
</dbReference>
<dbReference type="Pfam" id="PF08220">
    <property type="entry name" value="HTH_DeoR"/>
    <property type="match status" value="1"/>
</dbReference>
<gene>
    <name evidence="5" type="ORF">OCV61_14785</name>
</gene>
<dbReference type="InterPro" id="IPR036388">
    <property type="entry name" value="WH-like_DNA-bd_sf"/>
</dbReference>
<dbReference type="Gene3D" id="3.40.50.1360">
    <property type="match status" value="1"/>
</dbReference>
<feature type="domain" description="HTH deoR-type" evidence="4">
    <location>
        <begin position="8"/>
        <end position="63"/>
    </location>
</feature>